<dbReference type="EMBL" id="JPWU03001514">
    <property type="protein sequence ID" value="KAG2502377.1"/>
    <property type="molecule type" value="Genomic_DNA"/>
</dbReference>
<organism evidence="1 2">
    <name type="scientific">Phytophthora kernoviae</name>
    <dbReference type="NCBI Taxonomy" id="325452"/>
    <lineage>
        <taxon>Eukaryota</taxon>
        <taxon>Sar</taxon>
        <taxon>Stramenopiles</taxon>
        <taxon>Oomycota</taxon>
        <taxon>Peronosporomycetes</taxon>
        <taxon>Peronosporales</taxon>
        <taxon>Peronosporaceae</taxon>
        <taxon>Phytophthora</taxon>
    </lineage>
</organism>
<proteinExistence type="predicted"/>
<dbReference type="AlphaFoldDB" id="A0A921S8L1"/>
<dbReference type="PANTHER" id="PTHR13510">
    <property type="entry name" value="FYVE-FINGER-CONTAINING RAB5 EFFECTOR PROTEIN RABENOSYN-5-RELATED"/>
    <property type="match status" value="1"/>
</dbReference>
<dbReference type="InterPro" id="IPR052727">
    <property type="entry name" value="Rab4/Rab5_effector"/>
</dbReference>
<comment type="caution">
    <text evidence="1">The sequence shown here is derived from an EMBL/GenBank/DDBJ whole genome shotgun (WGS) entry which is preliminary data.</text>
</comment>
<reference evidence="1" key="2">
    <citation type="submission" date="2020-06" db="EMBL/GenBank/DDBJ databases">
        <authorList>
            <person name="Studholme D.J."/>
        </authorList>
    </citation>
    <scope>NUCLEOTIDE SEQUENCE</scope>
    <source>
        <strain evidence="1">NZFS 3630</strain>
    </source>
</reference>
<dbReference type="PANTHER" id="PTHR13510:SF44">
    <property type="entry name" value="RABENOSYN-5"/>
    <property type="match status" value="1"/>
</dbReference>
<name>A0A921S8L1_9STRA</name>
<evidence type="ECO:0008006" key="3">
    <source>
        <dbReference type="Google" id="ProtNLM"/>
    </source>
</evidence>
<evidence type="ECO:0000313" key="2">
    <source>
        <dbReference type="Proteomes" id="UP000792063"/>
    </source>
</evidence>
<dbReference type="Proteomes" id="UP000792063">
    <property type="component" value="Unassembled WGS sequence"/>
</dbReference>
<evidence type="ECO:0000313" key="1">
    <source>
        <dbReference type="EMBL" id="KAG2502377.1"/>
    </source>
</evidence>
<gene>
    <name evidence="1" type="ORF">JM18_009801</name>
</gene>
<dbReference type="Gene3D" id="3.30.530.20">
    <property type="match status" value="2"/>
</dbReference>
<accession>A0A921S8L1</accession>
<protein>
    <recommendedName>
        <fullName evidence="3">FYVE-type domain-containing protein</fullName>
    </recommendedName>
</protein>
<dbReference type="InterPro" id="IPR023393">
    <property type="entry name" value="START-like_dom_sf"/>
</dbReference>
<sequence>MLSVGTFVGQMDDLMFGVVNPTLDVMRIKASYVHDLDSAAVLCPVVEPTVEEPFRSLVIKWMTIDVPLQSTNLVKSRDYVYIEATGILQFANGDRVGYHLLHSVNFPQTKPLPNKIRGNLSIFGFFRQIDHNVIDNYASGTFDPGGKIMRFLLIPAAAGALLSATNYVYCGQMKKLSWLLQRRHSASDRQDHLINRDHCVMCSKKTSGGIGSIRSSTCKLCYSCSFVDHDRRKVDPARWKRVKSRGGIHIHVRRDEPGDDQLSDTPVMLSVGTFTGRMDDLMLGVMNPTLDTMRMKASYVHDVNDAAVLAPIIVPTVEDPFLSVVVKWMQRDLPLESTNLIKNRDFVYVEATGMLHFANGERVGYHLMHSTDFPQTPPLPNVVRGNLSICCMFRQLTDLAIDNHSFSTLEPGGELMRFLMLPIAAECLLSSANYEPCGQMTKLAWMLQNRFSKNSRNSPVCVTCTKNTSKGTLGSIGQSICKICFGCVCRLCRVRKRISMIAPDGKMLQPNVVFCALCVAKATRLDALEVARDMAKGYETTQRLHASSLATSSSFSDTYY</sequence>
<reference evidence="1" key="1">
    <citation type="journal article" date="2015" name="Genom Data">
        <title>Genome sequences of six Phytophthora species associated with forests in New Zealand.</title>
        <authorList>
            <person name="Studholme D.J."/>
            <person name="McDougal R.L."/>
            <person name="Sambles C."/>
            <person name="Hansen E."/>
            <person name="Hardy G."/>
            <person name="Grant M."/>
            <person name="Ganley R.J."/>
            <person name="Williams N.M."/>
        </authorList>
    </citation>
    <scope>NUCLEOTIDE SEQUENCE</scope>
    <source>
        <strain evidence="1">NZFS 3630</strain>
    </source>
</reference>